<dbReference type="Pfam" id="PF13607">
    <property type="entry name" value="Succ_CoA_lig"/>
    <property type="match status" value="1"/>
</dbReference>
<dbReference type="InterPro" id="IPR016102">
    <property type="entry name" value="Succinyl-CoA_synth-like"/>
</dbReference>
<dbReference type="GO" id="GO:0046872">
    <property type="term" value="F:metal ion binding"/>
    <property type="evidence" value="ECO:0007669"/>
    <property type="project" value="InterPro"/>
</dbReference>
<dbReference type="InterPro" id="IPR003781">
    <property type="entry name" value="CoA-bd"/>
</dbReference>
<dbReference type="GO" id="GO:0005524">
    <property type="term" value="F:ATP binding"/>
    <property type="evidence" value="ECO:0007669"/>
    <property type="project" value="UniProtKB-UniRule"/>
</dbReference>
<gene>
    <name evidence="6" type="ORF">AMJ39_01340</name>
</gene>
<dbReference type="InterPro" id="IPR011761">
    <property type="entry name" value="ATP-grasp"/>
</dbReference>
<dbReference type="PANTHER" id="PTHR43334">
    <property type="entry name" value="ACETATE--COA LIGASE [ADP-FORMING]"/>
    <property type="match status" value="1"/>
</dbReference>
<dbReference type="SUPFAM" id="SSF56059">
    <property type="entry name" value="Glutathione synthetase ATP-binding domain-like"/>
    <property type="match status" value="1"/>
</dbReference>
<organism evidence="6 7">
    <name type="scientific">candidate division TA06 bacterium DG_24</name>
    <dbReference type="NCBI Taxonomy" id="1703770"/>
    <lineage>
        <taxon>Bacteria</taxon>
        <taxon>Bacteria division TA06</taxon>
    </lineage>
</organism>
<dbReference type="GO" id="GO:0043758">
    <property type="term" value="F:acetate-CoA ligase (ADP-forming) activity"/>
    <property type="evidence" value="ECO:0007669"/>
    <property type="project" value="InterPro"/>
</dbReference>
<dbReference type="SMART" id="SM00881">
    <property type="entry name" value="CoA_binding"/>
    <property type="match status" value="1"/>
</dbReference>
<dbReference type="EMBL" id="LIZS01000005">
    <property type="protein sequence ID" value="KPJ54222.1"/>
    <property type="molecule type" value="Genomic_DNA"/>
</dbReference>
<dbReference type="PATRIC" id="fig|1703770.3.peg.2070"/>
<accession>A0A0S7WVI9</accession>
<dbReference type="InterPro" id="IPR032875">
    <property type="entry name" value="Succ_CoA_lig_flav_dom"/>
</dbReference>
<keyword evidence="3 4" id="KW-0067">ATP-binding</keyword>
<dbReference type="InterPro" id="IPR051538">
    <property type="entry name" value="Acyl-CoA_Synth/Transferase"/>
</dbReference>
<protein>
    <recommendedName>
        <fullName evidence="5">ATP-grasp domain-containing protein</fullName>
    </recommendedName>
</protein>
<keyword evidence="2 4" id="KW-0547">Nucleotide-binding</keyword>
<dbReference type="InterPro" id="IPR043938">
    <property type="entry name" value="Ligase_CoA_dom"/>
</dbReference>
<evidence type="ECO:0000256" key="2">
    <source>
        <dbReference type="ARBA" id="ARBA00022741"/>
    </source>
</evidence>
<dbReference type="PANTHER" id="PTHR43334:SF1">
    <property type="entry name" value="3-HYDROXYPROPIONATE--COA LIGASE [ADP-FORMING]"/>
    <property type="match status" value="1"/>
</dbReference>
<evidence type="ECO:0000256" key="1">
    <source>
        <dbReference type="ARBA" id="ARBA00022598"/>
    </source>
</evidence>
<dbReference type="Pfam" id="PF13380">
    <property type="entry name" value="CoA_binding_2"/>
    <property type="match status" value="1"/>
</dbReference>
<evidence type="ECO:0000256" key="3">
    <source>
        <dbReference type="ARBA" id="ARBA00022840"/>
    </source>
</evidence>
<name>A0A0S7WVI9_UNCT6</name>
<feature type="domain" description="ATP-grasp" evidence="5">
    <location>
        <begin position="492"/>
        <end position="528"/>
    </location>
</feature>
<evidence type="ECO:0000256" key="4">
    <source>
        <dbReference type="PROSITE-ProRule" id="PRU00409"/>
    </source>
</evidence>
<dbReference type="STRING" id="1703770.AMJ39_01340"/>
<keyword evidence="1" id="KW-0436">Ligase</keyword>
<dbReference type="Pfam" id="PF19045">
    <property type="entry name" value="Ligase_CoA_2"/>
    <property type="match status" value="1"/>
</dbReference>
<dbReference type="SUPFAM" id="SSF51735">
    <property type="entry name" value="NAD(P)-binding Rossmann-fold domains"/>
    <property type="match status" value="1"/>
</dbReference>
<dbReference type="AlphaFoldDB" id="A0A0S7WVI9"/>
<evidence type="ECO:0000313" key="7">
    <source>
        <dbReference type="Proteomes" id="UP000052008"/>
    </source>
</evidence>
<evidence type="ECO:0000313" key="6">
    <source>
        <dbReference type="EMBL" id="KPJ54222.1"/>
    </source>
</evidence>
<reference evidence="6 7" key="1">
    <citation type="journal article" date="2015" name="Microbiome">
        <title>Genomic resolution of linkages in carbon, nitrogen, and sulfur cycling among widespread estuary sediment bacteria.</title>
        <authorList>
            <person name="Baker B.J."/>
            <person name="Lazar C.S."/>
            <person name="Teske A.P."/>
            <person name="Dick G.J."/>
        </authorList>
    </citation>
    <scope>NUCLEOTIDE SEQUENCE [LARGE SCALE GENOMIC DNA]</scope>
    <source>
        <strain evidence="6">DG_24</strain>
    </source>
</reference>
<dbReference type="Gene3D" id="3.40.50.261">
    <property type="entry name" value="Succinyl-CoA synthetase domains"/>
    <property type="match status" value="2"/>
</dbReference>
<dbReference type="Proteomes" id="UP000052008">
    <property type="component" value="Unassembled WGS sequence"/>
</dbReference>
<proteinExistence type="predicted"/>
<evidence type="ECO:0000259" key="5">
    <source>
        <dbReference type="PROSITE" id="PS50975"/>
    </source>
</evidence>
<dbReference type="Gene3D" id="3.40.50.720">
    <property type="entry name" value="NAD(P)-binding Rossmann-like Domain"/>
    <property type="match status" value="1"/>
</dbReference>
<dbReference type="SUPFAM" id="SSF52210">
    <property type="entry name" value="Succinyl-CoA synthetase domains"/>
    <property type="match status" value="2"/>
</dbReference>
<dbReference type="InterPro" id="IPR036291">
    <property type="entry name" value="NAD(P)-bd_dom_sf"/>
</dbReference>
<sequence>MSSLDPIFRPKSVAVIGASTRKGAIGHQIVRNIIDFEFNGKLFPVNPRAEFTHSIKCYHSITDIPDEVDLAVIVVPKESVLEVVEQCGEKGVKGLIVISAGFKEIGGQGIEREQKLMEIVRRHGMRMIGPNCMGVFNADPDVRLNATFAPTQPSQGRIGFMSQSGALGVAILNVAQRAHIGFSYFASVGNKADISGNDLLEYWENDDQTEVIALYLESFGDPRSFTPLARRISKKKPIIVVKSGRTEAGARAASSHTGAMVARDVAVDALLHQCGVIRAFDIEEMLDLILAFTKCPVPCGNRVAILTNAGGPAIMATDACVSLGLKIATLSPETVEGLRRFLPPEASIVNPVDMIASAVADDYRRALELILADPDNDMVIVTFVPPMMINPVDIIRAVTEVKQRFEKPVLGVFMAEETFFEQVPLIVPDSPPVYRFPESAARACAELYHYHTWRSRPKGEVAVADVDRERAAKILESRQRGGGGYLEQLEAYEVLAAYGFRYCRLKLVDTIEDGLEAAEELGYPLVLKVAGRGIVHKSDIGGVIVDIRDGKEFVEAFRTMKKALTKHGVIDRVEGYYVQEMGKTGQEVILGMVYDPTYGPLLMFGLGGKYVEVLRDVIFRVVPITDVDAEEMVTSIRGYPLLTGMRGEEGVHIETLVESLQRLSQLVTDFHCIGELDVNPFIAAPRPEDCKVVDVRINVSPAPC</sequence>
<dbReference type="Gene3D" id="3.30.1490.20">
    <property type="entry name" value="ATP-grasp fold, A domain"/>
    <property type="match status" value="1"/>
</dbReference>
<dbReference type="Pfam" id="PF13549">
    <property type="entry name" value="ATP-grasp_5"/>
    <property type="match status" value="1"/>
</dbReference>
<dbReference type="Gene3D" id="3.30.470.20">
    <property type="entry name" value="ATP-grasp fold, B domain"/>
    <property type="match status" value="1"/>
</dbReference>
<dbReference type="PROSITE" id="PS50975">
    <property type="entry name" value="ATP_GRASP"/>
    <property type="match status" value="1"/>
</dbReference>
<dbReference type="InterPro" id="IPR013815">
    <property type="entry name" value="ATP_grasp_subdomain_1"/>
</dbReference>
<comment type="caution">
    <text evidence="6">The sequence shown here is derived from an EMBL/GenBank/DDBJ whole genome shotgun (WGS) entry which is preliminary data.</text>
</comment>